<dbReference type="PATRIC" id="fig|271065.3.peg.1432"/>
<dbReference type="GO" id="GO:0003677">
    <property type="term" value="F:DNA binding"/>
    <property type="evidence" value="ECO:0007669"/>
    <property type="project" value="UniProtKB-KW"/>
</dbReference>
<dbReference type="InterPro" id="IPR007409">
    <property type="entry name" value="Restrct_endonuc_type1_HsdR_N"/>
</dbReference>
<dbReference type="HOGENOM" id="CLU_083584_2_0_6"/>
<dbReference type="STRING" id="1091494.MEALZ_1392"/>
<dbReference type="Gene3D" id="3.90.1570.50">
    <property type="match status" value="1"/>
</dbReference>
<dbReference type="Pfam" id="PF04313">
    <property type="entry name" value="HSDR_N"/>
    <property type="match status" value="1"/>
</dbReference>
<sequence length="290" mass="32386">MAAHHEVHLETYIVKKLVDNGWVEGTDSHYDPVRALYPEDVVSWIKTSQPQTWEKLTRLNGGDADKAVLDRLEKALAAKTGGTINVLRRGFDIAGAGNVAMSQAAPEDDRNSKEVAKYHNTILRVVRQLKYCPTREWAIDLGFFINGIPVATVELKTDFTQAIEDAIWQYKRDRLPQDPITRRKEPLLTFRRGAIVHFAMSDSEIAMTTKLDGEKTFFLPFNKGNDGHAGNKATRRQRISGGLLLGGNLSTRCLAAHLSQLRVCGNQGYGRQVRHALQSRDLDLPPVSSV</sequence>
<dbReference type="EMBL" id="FO082060">
    <property type="protein sequence ID" value="CCE23080.1"/>
    <property type="molecule type" value="Genomic_DNA"/>
</dbReference>
<dbReference type="AlphaFoldDB" id="G4SX25"/>
<feature type="domain" description="Restriction endonuclease type I HsdR N-terminal" evidence="1">
    <location>
        <begin position="60"/>
        <end position="214"/>
    </location>
</feature>
<gene>
    <name evidence="2" type="ordered locus">MEALZ_1392</name>
</gene>
<dbReference type="GO" id="GO:0009307">
    <property type="term" value="P:DNA restriction-modification system"/>
    <property type="evidence" value="ECO:0007669"/>
    <property type="project" value="UniProtKB-KW"/>
</dbReference>
<proteinExistence type="predicted"/>
<dbReference type="Proteomes" id="UP000008315">
    <property type="component" value="Chromosome"/>
</dbReference>
<keyword evidence="3" id="KW-1185">Reference proteome</keyword>
<name>G4SX25_META2</name>
<dbReference type="KEGG" id="mah:MEALZ_1392"/>
<evidence type="ECO:0000313" key="3">
    <source>
        <dbReference type="Proteomes" id="UP000008315"/>
    </source>
</evidence>
<evidence type="ECO:0000313" key="2">
    <source>
        <dbReference type="EMBL" id="CCE23080.1"/>
    </source>
</evidence>
<accession>G4SX25</accession>
<dbReference type="GO" id="GO:0009035">
    <property type="term" value="F:type I site-specific deoxyribonuclease activity"/>
    <property type="evidence" value="ECO:0007669"/>
    <property type="project" value="UniProtKB-EC"/>
</dbReference>
<protein>
    <recommendedName>
        <fullName evidence="1">Restriction endonuclease type I HsdR N-terminal domain-containing protein</fullName>
    </recommendedName>
</protein>
<reference evidence="3" key="1">
    <citation type="journal article" date="2012" name="J. Bacteriol.">
        <title>Genome sequence of the haloalkaliphilic methanotrophic bacterium Methylomicrobium alcaliphilum 20Z.</title>
        <authorList>
            <person name="Vuilleumier S."/>
            <person name="Khmelenina V.N."/>
            <person name="Bringel F."/>
            <person name="Reshetnikov A.S."/>
            <person name="Lajus A."/>
            <person name="Mangenot S."/>
            <person name="Rouy Z."/>
            <person name="Op den Camp H.J."/>
            <person name="Jetten M.S."/>
            <person name="Dispirito A.A."/>
            <person name="Dunfield P."/>
            <person name="Klotz M.G."/>
            <person name="Semrau J.D."/>
            <person name="Stein L.Y."/>
            <person name="Barbe V."/>
            <person name="Medigue C."/>
            <person name="Trotsenko Y.A."/>
            <person name="Kalyuzhnaya M.G."/>
        </authorList>
    </citation>
    <scope>NUCLEOTIDE SEQUENCE [LARGE SCALE GENOMIC DNA]</scope>
    <source>
        <strain evidence="3">DSM 19304 / NCIMB 14124 / VKM B-2133 / 20Z</strain>
    </source>
</reference>
<dbReference type="RefSeq" id="WP_014147876.1">
    <property type="nucleotide sequence ID" value="NC_016112.1"/>
</dbReference>
<organism evidence="2 3">
    <name type="scientific">Methylotuvimicrobium alcaliphilum (strain DSM 19304 / NCIMB 14124 / VKM B-2133 / 20Z)</name>
    <name type="common">Methylomicrobium alcaliphilum</name>
    <dbReference type="NCBI Taxonomy" id="1091494"/>
    <lineage>
        <taxon>Bacteria</taxon>
        <taxon>Pseudomonadati</taxon>
        <taxon>Pseudomonadota</taxon>
        <taxon>Gammaproteobacteria</taxon>
        <taxon>Methylococcales</taxon>
        <taxon>Methylococcaceae</taxon>
        <taxon>Methylotuvimicrobium</taxon>
    </lineage>
</organism>
<dbReference type="GO" id="GO:0005524">
    <property type="term" value="F:ATP binding"/>
    <property type="evidence" value="ECO:0007669"/>
    <property type="project" value="UniProtKB-KW"/>
</dbReference>
<evidence type="ECO:0000259" key="1">
    <source>
        <dbReference type="Pfam" id="PF04313"/>
    </source>
</evidence>